<accession>A0A0F9DZ98</accession>
<evidence type="ECO:0008006" key="3">
    <source>
        <dbReference type="Google" id="ProtNLM"/>
    </source>
</evidence>
<dbReference type="EMBL" id="LAZR01039371">
    <property type="protein sequence ID" value="KKL17163.1"/>
    <property type="molecule type" value="Genomic_DNA"/>
</dbReference>
<reference evidence="2" key="1">
    <citation type="journal article" date="2015" name="Nature">
        <title>Complex archaea that bridge the gap between prokaryotes and eukaryotes.</title>
        <authorList>
            <person name="Spang A."/>
            <person name="Saw J.H."/>
            <person name="Jorgensen S.L."/>
            <person name="Zaremba-Niedzwiedzka K."/>
            <person name="Martijn J."/>
            <person name="Lind A.E."/>
            <person name="van Eijk R."/>
            <person name="Schleper C."/>
            <person name="Guy L."/>
            <person name="Ettema T.J."/>
        </authorList>
    </citation>
    <scope>NUCLEOTIDE SEQUENCE</scope>
</reference>
<evidence type="ECO:0000313" key="2">
    <source>
        <dbReference type="EMBL" id="KKL17163.1"/>
    </source>
</evidence>
<protein>
    <recommendedName>
        <fullName evidence="3">Right handed beta helix domain-containing protein</fullName>
    </recommendedName>
</protein>
<feature type="region of interest" description="Disordered" evidence="1">
    <location>
        <begin position="1"/>
        <end position="24"/>
    </location>
</feature>
<feature type="compositionally biased region" description="Polar residues" evidence="1">
    <location>
        <begin position="14"/>
        <end position="23"/>
    </location>
</feature>
<gene>
    <name evidence="2" type="ORF">LCGC14_2488320</name>
</gene>
<name>A0A0F9DZ98_9ZZZZ</name>
<sequence>MRPYSNVGLRGHQTEGNTGQSNGKVLFVDGNSGNAGNTAAEGGSWDAPIANINYAISRCTSGANDVIYVAPGHTEAIQDTSATSVSGTTTDEFCVDKTSISIIGLGVGTLRPTITLSGATDATIEVRAANCTLSNLILVNNLADTVAMVQVNALADGLVIENCEFRDSGSSLECVLQINIAAAADDITVRGCRFYNTAANDGNTAAIFSVGATARLRIQENLFRGDWQAPILDLNASASTDTELVGNLFNQLDAVVTGVIHLNATTTGVVKGNHLHCPQGGTQVPIIAAGALVSDNLWSPNEGVSTYPILESAGAGGSSLGAHYYVDSGTGATTNDGLSWATPMSL</sequence>
<dbReference type="InterPro" id="IPR011050">
    <property type="entry name" value="Pectin_lyase_fold/virulence"/>
</dbReference>
<dbReference type="AlphaFoldDB" id="A0A0F9DZ98"/>
<proteinExistence type="predicted"/>
<organism evidence="2">
    <name type="scientific">marine sediment metagenome</name>
    <dbReference type="NCBI Taxonomy" id="412755"/>
    <lineage>
        <taxon>unclassified sequences</taxon>
        <taxon>metagenomes</taxon>
        <taxon>ecological metagenomes</taxon>
    </lineage>
</organism>
<feature type="non-terminal residue" evidence="2">
    <location>
        <position position="346"/>
    </location>
</feature>
<comment type="caution">
    <text evidence="2">The sequence shown here is derived from an EMBL/GenBank/DDBJ whole genome shotgun (WGS) entry which is preliminary data.</text>
</comment>
<dbReference type="SUPFAM" id="SSF51126">
    <property type="entry name" value="Pectin lyase-like"/>
    <property type="match status" value="1"/>
</dbReference>
<evidence type="ECO:0000256" key="1">
    <source>
        <dbReference type="SAM" id="MobiDB-lite"/>
    </source>
</evidence>